<dbReference type="AlphaFoldDB" id="H1XWW8"/>
<dbReference type="PANTHER" id="PTHR21090">
    <property type="entry name" value="AROM/DEHYDROQUINATE SYNTHASE"/>
    <property type="match status" value="1"/>
</dbReference>
<evidence type="ECO:0000256" key="3">
    <source>
        <dbReference type="ARBA" id="ARBA00022605"/>
    </source>
</evidence>
<dbReference type="Gene3D" id="3.65.10.10">
    <property type="entry name" value="Enolpyruvate transferase domain"/>
    <property type="match status" value="2"/>
</dbReference>
<comment type="similarity">
    <text evidence="1">Belongs to the EPSP synthase family.</text>
</comment>
<evidence type="ECO:0000259" key="6">
    <source>
        <dbReference type="Pfam" id="PF00275"/>
    </source>
</evidence>
<dbReference type="Pfam" id="PF00275">
    <property type="entry name" value="EPSP_synthase"/>
    <property type="match status" value="1"/>
</dbReference>
<dbReference type="GO" id="GO:0009073">
    <property type="term" value="P:aromatic amino acid family biosynthetic process"/>
    <property type="evidence" value="ECO:0007669"/>
    <property type="project" value="UniProtKB-KW"/>
</dbReference>
<dbReference type="InterPro" id="IPR036968">
    <property type="entry name" value="Enolpyruvate_Tfrase_sf"/>
</dbReference>
<dbReference type="eggNOG" id="COG0128">
    <property type="taxonomic scope" value="Bacteria"/>
</dbReference>
<evidence type="ECO:0000256" key="5">
    <source>
        <dbReference type="ARBA" id="ARBA00023141"/>
    </source>
</evidence>
<reference evidence="7 8" key="1">
    <citation type="submission" date="2011-09" db="EMBL/GenBank/DDBJ databases">
        <title>The permanent draft genome of Caldithrix abyssi DSM 13497.</title>
        <authorList>
            <consortium name="US DOE Joint Genome Institute (JGI-PGF)"/>
            <person name="Lucas S."/>
            <person name="Han J."/>
            <person name="Lapidus A."/>
            <person name="Bruce D."/>
            <person name="Goodwin L."/>
            <person name="Pitluck S."/>
            <person name="Peters L."/>
            <person name="Kyrpides N."/>
            <person name="Mavromatis K."/>
            <person name="Ivanova N."/>
            <person name="Mikhailova N."/>
            <person name="Chertkov O."/>
            <person name="Detter J.C."/>
            <person name="Tapia R."/>
            <person name="Han C."/>
            <person name="Land M."/>
            <person name="Hauser L."/>
            <person name="Markowitz V."/>
            <person name="Cheng J.-F."/>
            <person name="Hugenholtz P."/>
            <person name="Woyke T."/>
            <person name="Wu D."/>
            <person name="Spring S."/>
            <person name="Brambilla E."/>
            <person name="Klenk H.-P."/>
            <person name="Eisen J.A."/>
        </authorList>
    </citation>
    <scope>NUCLEOTIDE SEQUENCE [LARGE SCALE GENOMIC DNA]</scope>
    <source>
        <strain evidence="7 8">DSM 13497</strain>
    </source>
</reference>
<dbReference type="PANTHER" id="PTHR21090:SF5">
    <property type="entry name" value="PENTAFUNCTIONAL AROM POLYPEPTIDE"/>
    <property type="match status" value="1"/>
</dbReference>
<accession>H1XWW8</accession>
<evidence type="ECO:0000256" key="4">
    <source>
        <dbReference type="ARBA" id="ARBA00022679"/>
    </source>
</evidence>
<dbReference type="InterPro" id="IPR013792">
    <property type="entry name" value="RNA3'P_cycl/enolpyr_Trfase_a/b"/>
</dbReference>
<sequence>MPKLKGTVLLPGDKSISHRAALFSAIREGTSYFENFNFNRDCLATLACLRAVGVEIETKEDTSVRINGKDPGRWQKPDHPLNAENSGTTARLLSALLANLPFPTTLIGDASLSRRPMKRIIEPLTQMGADIRSNNGYLPLEFFPVSGLKGIDYELPVASAQVKSAVLMAGLFAEGATRVIETIPSRDHTERLLNLPVEIDARGRKIIRSRRGLPIPDISMKIPGDFSSAAFFITGALLLPGSELMIKNVSLNPTRTGFLEVLKQMGAQLEINLTQQEPEPA</sequence>
<dbReference type="GO" id="GO:0003866">
    <property type="term" value="F:3-phosphoshikimate 1-carboxyvinyltransferase activity"/>
    <property type="evidence" value="ECO:0007669"/>
    <property type="project" value="TreeGrafter"/>
</dbReference>
<dbReference type="STRING" id="880073.Cabys_2772"/>
<dbReference type="PaxDb" id="880073-Calab_0001"/>
<evidence type="ECO:0000256" key="1">
    <source>
        <dbReference type="ARBA" id="ARBA00009948"/>
    </source>
</evidence>
<dbReference type="InterPro" id="IPR001986">
    <property type="entry name" value="Enolpyruvate_Tfrase_dom"/>
</dbReference>
<keyword evidence="8" id="KW-1185">Reference proteome</keyword>
<dbReference type="GO" id="GO:0008652">
    <property type="term" value="P:amino acid biosynthetic process"/>
    <property type="evidence" value="ECO:0007669"/>
    <property type="project" value="UniProtKB-KW"/>
</dbReference>
<dbReference type="GO" id="GO:0009423">
    <property type="term" value="P:chorismate biosynthetic process"/>
    <property type="evidence" value="ECO:0007669"/>
    <property type="project" value="TreeGrafter"/>
</dbReference>
<proteinExistence type="inferred from homology"/>
<dbReference type="HOGENOM" id="CLU_024321_0_1_0"/>
<dbReference type="SUPFAM" id="SSF55205">
    <property type="entry name" value="EPT/RTPC-like"/>
    <property type="match status" value="1"/>
</dbReference>
<keyword evidence="4 7" id="KW-0808">Transferase</keyword>
<dbReference type="InParanoid" id="H1XWW8"/>
<dbReference type="Proteomes" id="UP000004671">
    <property type="component" value="Chromosome"/>
</dbReference>
<keyword evidence="5" id="KW-0057">Aromatic amino acid biosynthesis</keyword>
<keyword evidence="3" id="KW-0028">Amino-acid biosynthesis</keyword>
<gene>
    <name evidence="7" type="ORF">Calab_0001</name>
</gene>
<dbReference type="FunCoup" id="H1XWW8">
    <property type="interactions" value="479"/>
</dbReference>
<feature type="domain" description="Enolpyruvate transferase" evidence="6">
    <location>
        <begin position="3"/>
        <end position="276"/>
    </location>
</feature>
<dbReference type="EMBL" id="CM001402">
    <property type="protein sequence ID" value="EHO39655.1"/>
    <property type="molecule type" value="Genomic_DNA"/>
</dbReference>
<dbReference type="FunFam" id="3.65.10.10:FF:000005">
    <property type="entry name" value="3-phosphoshikimate 1-carboxyvinyltransferase"/>
    <property type="match status" value="1"/>
</dbReference>
<evidence type="ECO:0000256" key="2">
    <source>
        <dbReference type="ARBA" id="ARBA00022490"/>
    </source>
</evidence>
<name>H1XWW8_CALAY</name>
<protein>
    <submittedName>
        <fullName evidence="7">EPSP synthase (3-phosphoshikimate 1-carboxyvinyltransferase)</fullName>
    </submittedName>
</protein>
<keyword evidence="2" id="KW-0963">Cytoplasm</keyword>
<evidence type="ECO:0000313" key="7">
    <source>
        <dbReference type="EMBL" id="EHO39655.1"/>
    </source>
</evidence>
<feature type="non-terminal residue" evidence="7">
    <location>
        <position position="281"/>
    </location>
</feature>
<evidence type="ECO:0000313" key="8">
    <source>
        <dbReference type="Proteomes" id="UP000004671"/>
    </source>
</evidence>
<organism evidence="7 8">
    <name type="scientific">Caldithrix abyssi DSM 13497</name>
    <dbReference type="NCBI Taxonomy" id="880073"/>
    <lineage>
        <taxon>Bacteria</taxon>
        <taxon>Pseudomonadati</taxon>
        <taxon>Calditrichota</taxon>
        <taxon>Calditrichia</taxon>
        <taxon>Calditrichales</taxon>
        <taxon>Calditrichaceae</taxon>
        <taxon>Caldithrix</taxon>
    </lineage>
</organism>